<proteinExistence type="predicted"/>
<evidence type="ECO:0000313" key="1">
    <source>
        <dbReference type="EMBL" id="UOQ64907.1"/>
    </source>
</evidence>
<reference evidence="1" key="1">
    <citation type="submission" date="2022-04" db="EMBL/GenBank/DDBJ databases">
        <title>Hymenobacter sp. isolated from the air.</title>
        <authorList>
            <person name="Won M."/>
            <person name="Lee C.-M."/>
            <person name="Woen H.-Y."/>
            <person name="Kwon S.-W."/>
        </authorList>
    </citation>
    <scope>NUCLEOTIDE SEQUENCE</scope>
    <source>
        <strain evidence="1">5420S-77</strain>
    </source>
</reference>
<name>A0ABY4G222_9BACT</name>
<protein>
    <submittedName>
        <fullName evidence="1">Uncharacterized protein</fullName>
    </submittedName>
</protein>
<dbReference type="EMBL" id="CP095061">
    <property type="protein sequence ID" value="UOQ64907.1"/>
    <property type="molecule type" value="Genomic_DNA"/>
</dbReference>
<gene>
    <name evidence="1" type="ORF">MUN86_15210</name>
</gene>
<organism evidence="1 2">
    <name type="scientific">Hymenobacter volaticus</name>
    <dbReference type="NCBI Taxonomy" id="2932254"/>
    <lineage>
        <taxon>Bacteria</taxon>
        <taxon>Pseudomonadati</taxon>
        <taxon>Bacteroidota</taxon>
        <taxon>Cytophagia</taxon>
        <taxon>Cytophagales</taxon>
        <taxon>Hymenobacteraceae</taxon>
        <taxon>Hymenobacter</taxon>
    </lineage>
</organism>
<sequence>MKVEIPHLLDINEFSGTRVVNSAVMTQETVSAAENRYFPPPSSLTLYLAGRGNQNRGLLTIADGTQITASNNRSQPAGTNLDQGTYDFSLTSYCTRVLNRQIDNNGILLAPHILNSPEQVVIVGSNHTVNTPRFSIYLTRV</sequence>
<dbReference type="Proteomes" id="UP000830401">
    <property type="component" value="Chromosome"/>
</dbReference>
<keyword evidence="2" id="KW-1185">Reference proteome</keyword>
<evidence type="ECO:0000313" key="2">
    <source>
        <dbReference type="Proteomes" id="UP000830401"/>
    </source>
</evidence>
<accession>A0ABY4G222</accession>
<dbReference type="RefSeq" id="WP_245118917.1">
    <property type="nucleotide sequence ID" value="NZ_CP095061.1"/>
</dbReference>